<organism evidence="1">
    <name type="scientific">Tanacetum cinerariifolium</name>
    <name type="common">Dalmatian daisy</name>
    <name type="synonym">Chrysanthemum cinerariifolium</name>
    <dbReference type="NCBI Taxonomy" id="118510"/>
    <lineage>
        <taxon>Eukaryota</taxon>
        <taxon>Viridiplantae</taxon>
        <taxon>Streptophyta</taxon>
        <taxon>Embryophyta</taxon>
        <taxon>Tracheophyta</taxon>
        <taxon>Spermatophyta</taxon>
        <taxon>Magnoliopsida</taxon>
        <taxon>eudicotyledons</taxon>
        <taxon>Gunneridae</taxon>
        <taxon>Pentapetalae</taxon>
        <taxon>asterids</taxon>
        <taxon>campanulids</taxon>
        <taxon>Asterales</taxon>
        <taxon>Asteraceae</taxon>
        <taxon>Asteroideae</taxon>
        <taxon>Anthemideae</taxon>
        <taxon>Anthemidinae</taxon>
        <taxon>Tanacetum</taxon>
    </lineage>
</organism>
<dbReference type="AlphaFoldDB" id="A0A699UBR6"/>
<accession>A0A699UBR6</accession>
<evidence type="ECO:0000313" key="1">
    <source>
        <dbReference type="EMBL" id="GFD20412.1"/>
    </source>
</evidence>
<dbReference type="EMBL" id="BKCJ011321954">
    <property type="protein sequence ID" value="GFD20412.1"/>
    <property type="molecule type" value="Genomic_DNA"/>
</dbReference>
<feature type="non-terminal residue" evidence="1">
    <location>
        <position position="80"/>
    </location>
</feature>
<sequence>MRHSHHLCSLVLRIHRSSAAISARPSDDSSSATPSRKRSRSLAAFVSLSVPIPGALSYARADHLPPLKRIRGFEITTDLE</sequence>
<protein>
    <submittedName>
        <fullName evidence="1">Uncharacterized protein</fullName>
    </submittedName>
</protein>
<reference evidence="1" key="1">
    <citation type="journal article" date="2019" name="Sci. Rep.">
        <title>Draft genome of Tanacetum cinerariifolium, the natural source of mosquito coil.</title>
        <authorList>
            <person name="Yamashiro T."/>
            <person name="Shiraishi A."/>
            <person name="Satake H."/>
            <person name="Nakayama K."/>
        </authorList>
    </citation>
    <scope>NUCLEOTIDE SEQUENCE</scope>
</reference>
<name>A0A699UBR6_TANCI</name>
<proteinExistence type="predicted"/>
<gene>
    <name evidence="1" type="ORF">Tci_892381</name>
</gene>
<comment type="caution">
    <text evidence="1">The sequence shown here is derived from an EMBL/GenBank/DDBJ whole genome shotgun (WGS) entry which is preliminary data.</text>
</comment>